<keyword evidence="1" id="KW-0472">Membrane</keyword>
<organism evidence="2 3">
    <name type="scientific">Basidiobolus ranarum</name>
    <dbReference type="NCBI Taxonomy" id="34480"/>
    <lineage>
        <taxon>Eukaryota</taxon>
        <taxon>Fungi</taxon>
        <taxon>Fungi incertae sedis</taxon>
        <taxon>Zoopagomycota</taxon>
        <taxon>Entomophthoromycotina</taxon>
        <taxon>Basidiobolomycetes</taxon>
        <taxon>Basidiobolales</taxon>
        <taxon>Basidiobolaceae</taxon>
        <taxon>Basidiobolus</taxon>
    </lineage>
</organism>
<gene>
    <name evidence="2" type="ORF">K7432_008309</name>
</gene>
<feature type="transmembrane region" description="Helical" evidence="1">
    <location>
        <begin position="222"/>
        <end position="241"/>
    </location>
</feature>
<dbReference type="EMBL" id="JASJQH010007330">
    <property type="protein sequence ID" value="KAK9710658.1"/>
    <property type="molecule type" value="Genomic_DNA"/>
</dbReference>
<dbReference type="Proteomes" id="UP001479436">
    <property type="component" value="Unassembled WGS sequence"/>
</dbReference>
<evidence type="ECO:0000313" key="3">
    <source>
        <dbReference type="Proteomes" id="UP001479436"/>
    </source>
</evidence>
<name>A0ABR2VYS1_9FUNG</name>
<dbReference type="PANTHER" id="PTHR34391:SF1">
    <property type="entry name" value="UPF0658 GOLGI APPARATUS MEMBRANE PROTEIN C1952.10C-RELATED"/>
    <property type="match status" value="1"/>
</dbReference>
<protein>
    <submittedName>
        <fullName evidence="2">Uncharacterized protein</fullName>
    </submittedName>
</protein>
<proteinExistence type="predicted"/>
<comment type="caution">
    <text evidence="2">The sequence shown here is derived from an EMBL/GenBank/DDBJ whole genome shotgun (WGS) entry which is preliminary data.</text>
</comment>
<feature type="transmembrane region" description="Helical" evidence="1">
    <location>
        <begin position="72"/>
        <end position="91"/>
    </location>
</feature>
<keyword evidence="3" id="KW-1185">Reference proteome</keyword>
<feature type="transmembrane region" description="Helical" evidence="1">
    <location>
        <begin position="286"/>
        <end position="308"/>
    </location>
</feature>
<keyword evidence="1" id="KW-1133">Transmembrane helix</keyword>
<feature type="transmembrane region" description="Helical" evidence="1">
    <location>
        <begin position="103"/>
        <end position="127"/>
    </location>
</feature>
<feature type="transmembrane region" description="Helical" evidence="1">
    <location>
        <begin position="253"/>
        <end position="274"/>
    </location>
</feature>
<feature type="transmembrane region" description="Helical" evidence="1">
    <location>
        <begin position="139"/>
        <end position="165"/>
    </location>
</feature>
<feature type="transmembrane region" description="Helical" evidence="1">
    <location>
        <begin position="12"/>
        <end position="36"/>
    </location>
</feature>
<evidence type="ECO:0000256" key="1">
    <source>
        <dbReference type="SAM" id="Phobius"/>
    </source>
</evidence>
<evidence type="ECO:0000313" key="2">
    <source>
        <dbReference type="EMBL" id="KAK9710658.1"/>
    </source>
</evidence>
<sequence>MKQQWNFNTAKLTLMLVFLEAILVISFESYITYTYFTMKSGLENSSQEAPKHGTSGSGMESIETLKVKVNSLFVYFIIFISSQIFQVVLIWDALKFQNTIQIIGFLVFHFCCFGYSIIQWFQLYSFLDIFRVSDVPEELLLYAIIIAGVILLFQMIFTLAGWKLYQEFGWKIYKRIGADLRMKERYRAYQIFLMLIKMDIFFFLGFCVQFLVLVLRNSDLEIPLTIAAMPLIIITLIVAIYGIRREDKTMVRIFLGGLFCGAGYFAFKIIKMWIQRHEDKYQNVIIFLSFFAALSLIMIILTIVQTWVCHRNFGKGLKAYIQSSPHGIAYAQQASERYMTLEDD</sequence>
<reference evidence="2 3" key="1">
    <citation type="submission" date="2023-04" db="EMBL/GenBank/DDBJ databases">
        <title>Genome of Basidiobolus ranarum AG-B5.</title>
        <authorList>
            <person name="Stajich J.E."/>
            <person name="Carter-House D."/>
            <person name="Gryganskyi A."/>
        </authorList>
    </citation>
    <scope>NUCLEOTIDE SEQUENCE [LARGE SCALE GENOMIC DNA]</scope>
    <source>
        <strain evidence="2 3">AG-B5</strain>
    </source>
</reference>
<feature type="transmembrane region" description="Helical" evidence="1">
    <location>
        <begin position="191"/>
        <end position="216"/>
    </location>
</feature>
<dbReference type="InterPro" id="IPR040410">
    <property type="entry name" value="UPF0658_Golgi"/>
</dbReference>
<accession>A0ABR2VYS1</accession>
<keyword evidence="1" id="KW-0812">Transmembrane</keyword>
<dbReference type="PANTHER" id="PTHR34391">
    <property type="entry name" value="UPF0658 GOLGI APPARATUS MEMBRANE PROTEIN C1952.10C-RELATED"/>
    <property type="match status" value="1"/>
</dbReference>